<dbReference type="InterPro" id="IPR036629">
    <property type="entry name" value="YjbJ_sf"/>
</dbReference>
<reference evidence="1 2" key="1">
    <citation type="submission" date="2021-06" db="EMBL/GenBank/DDBJ databases">
        <authorList>
            <person name="Grouzdev D.S."/>
            <person name="Koziaeva V."/>
        </authorList>
    </citation>
    <scope>NUCLEOTIDE SEQUENCE [LARGE SCALE GENOMIC DNA]</scope>
    <source>
        <strain evidence="1 2">22</strain>
    </source>
</reference>
<gene>
    <name evidence="1" type="ORF">KL771_24710</name>
</gene>
<organism evidence="1 2">
    <name type="scientific">Prosthecodimorpha staleyi</name>
    <dbReference type="NCBI Taxonomy" id="2840188"/>
    <lineage>
        <taxon>Bacteria</taxon>
        <taxon>Pseudomonadati</taxon>
        <taxon>Pseudomonadota</taxon>
        <taxon>Alphaproteobacteria</taxon>
        <taxon>Hyphomicrobiales</taxon>
        <taxon>Ancalomicrobiaceae</taxon>
        <taxon>Prosthecodimorpha</taxon>
    </lineage>
</organism>
<dbReference type="AlphaFoldDB" id="A0A947GGR2"/>
<accession>A0A947GGR2</accession>
<keyword evidence="2" id="KW-1185">Reference proteome</keyword>
<sequence>MNRHRAIGSMKLINGTIKETVGRVLGLAHLEESGKAERSEGKAQIKIGRYWESRAKQR</sequence>
<dbReference type="SUPFAM" id="SSF69047">
    <property type="entry name" value="Hypothetical protein YjbJ"/>
    <property type="match status" value="1"/>
</dbReference>
<name>A0A947GGR2_9HYPH</name>
<protein>
    <submittedName>
        <fullName evidence="1">CsbD family protein</fullName>
    </submittedName>
</protein>
<evidence type="ECO:0000313" key="1">
    <source>
        <dbReference type="EMBL" id="MBT9292685.1"/>
    </source>
</evidence>
<dbReference type="EMBL" id="JAHHZF010000014">
    <property type="protein sequence ID" value="MBT9292685.1"/>
    <property type="molecule type" value="Genomic_DNA"/>
</dbReference>
<proteinExistence type="predicted"/>
<dbReference type="Proteomes" id="UP000766595">
    <property type="component" value="Unassembled WGS sequence"/>
</dbReference>
<dbReference type="Gene3D" id="1.10.1470.10">
    <property type="entry name" value="YjbJ"/>
    <property type="match status" value="1"/>
</dbReference>
<comment type="caution">
    <text evidence="1">The sequence shown here is derived from an EMBL/GenBank/DDBJ whole genome shotgun (WGS) entry which is preliminary data.</text>
</comment>
<evidence type="ECO:0000313" key="2">
    <source>
        <dbReference type="Proteomes" id="UP000766595"/>
    </source>
</evidence>
<dbReference type="RefSeq" id="WP_261971181.1">
    <property type="nucleotide sequence ID" value="NZ_JAHHZF010000014.1"/>
</dbReference>